<evidence type="ECO:0000313" key="2">
    <source>
        <dbReference type="WBParaSite" id="nRc.2.0.1.t02407-RA"/>
    </source>
</evidence>
<dbReference type="Proteomes" id="UP000887565">
    <property type="component" value="Unplaced"/>
</dbReference>
<protein>
    <submittedName>
        <fullName evidence="2">Uncharacterized protein</fullName>
    </submittedName>
</protein>
<keyword evidence="1" id="KW-1185">Reference proteome</keyword>
<accession>A0A915HM48</accession>
<evidence type="ECO:0000313" key="1">
    <source>
        <dbReference type="Proteomes" id="UP000887565"/>
    </source>
</evidence>
<organism evidence="1 2">
    <name type="scientific">Romanomermis culicivorax</name>
    <name type="common">Nematode worm</name>
    <dbReference type="NCBI Taxonomy" id="13658"/>
    <lineage>
        <taxon>Eukaryota</taxon>
        <taxon>Metazoa</taxon>
        <taxon>Ecdysozoa</taxon>
        <taxon>Nematoda</taxon>
        <taxon>Enoplea</taxon>
        <taxon>Dorylaimia</taxon>
        <taxon>Mermithida</taxon>
        <taxon>Mermithoidea</taxon>
        <taxon>Mermithidae</taxon>
        <taxon>Romanomermis</taxon>
    </lineage>
</organism>
<sequence length="67" mass="7717">MKIIGTVTEMLGCIADQCTVNANGMYEQLPHERLRPCIRAIESEEQQSVEQNEKFNKHNINILLIPY</sequence>
<name>A0A915HM48_ROMCU</name>
<reference evidence="2" key="1">
    <citation type="submission" date="2022-11" db="UniProtKB">
        <authorList>
            <consortium name="WormBaseParasite"/>
        </authorList>
    </citation>
    <scope>IDENTIFICATION</scope>
</reference>
<dbReference type="AlphaFoldDB" id="A0A915HM48"/>
<dbReference type="WBParaSite" id="nRc.2.0.1.t02407-RA">
    <property type="protein sequence ID" value="nRc.2.0.1.t02407-RA"/>
    <property type="gene ID" value="nRc.2.0.1.g02407"/>
</dbReference>
<proteinExistence type="predicted"/>